<feature type="compositionally biased region" description="Basic and acidic residues" evidence="1">
    <location>
        <begin position="31"/>
        <end position="43"/>
    </location>
</feature>
<dbReference type="EMBL" id="CAICTM010001307">
    <property type="protein sequence ID" value="CAB9522497.1"/>
    <property type="molecule type" value="Genomic_DNA"/>
</dbReference>
<proteinExistence type="predicted"/>
<keyword evidence="3" id="KW-1185">Reference proteome</keyword>
<evidence type="ECO:0000313" key="2">
    <source>
        <dbReference type="EMBL" id="CAB9522497.1"/>
    </source>
</evidence>
<evidence type="ECO:0000313" key="3">
    <source>
        <dbReference type="Proteomes" id="UP001153069"/>
    </source>
</evidence>
<dbReference type="SUPFAM" id="SSF54427">
    <property type="entry name" value="NTF2-like"/>
    <property type="match status" value="1"/>
</dbReference>
<comment type="caution">
    <text evidence="2">The sequence shown here is derived from an EMBL/GenBank/DDBJ whole genome shotgun (WGS) entry which is preliminary data.</text>
</comment>
<protein>
    <submittedName>
        <fullName evidence="2">Uncharacterized protein</fullName>
    </submittedName>
</protein>
<dbReference type="InterPro" id="IPR032710">
    <property type="entry name" value="NTF2-like_dom_sf"/>
</dbReference>
<sequence>MFKSLKKLFRRGEKTAATDNDVITSAGNDKTTSETERTSEHPRSTTHVATQSWKVDIAKAFVEKWNEHDMVSTKEMVTEDFVVVFSSAENLELDYDEYAAETNRIHDACPDFSFCYDSVEEQQSDGVVVLHNLILAARDFRTDNPYAFGPQYGSRVEYSSEKLLFYFKDGKICKQIVAPEGQMPGPAGIYTQIFLCGIAPIDLVAALNSGSQVFTENHIF</sequence>
<gene>
    <name evidence="2" type="ORF">SEMRO_1309_G261540.1</name>
</gene>
<feature type="compositionally biased region" description="Polar residues" evidence="1">
    <location>
        <begin position="19"/>
        <end position="30"/>
    </location>
</feature>
<dbReference type="Proteomes" id="UP001153069">
    <property type="component" value="Unassembled WGS sequence"/>
</dbReference>
<name>A0A9N8EK04_9STRA</name>
<dbReference type="AlphaFoldDB" id="A0A9N8EK04"/>
<reference evidence="2" key="1">
    <citation type="submission" date="2020-06" db="EMBL/GenBank/DDBJ databases">
        <authorList>
            <consortium name="Plant Systems Biology data submission"/>
        </authorList>
    </citation>
    <scope>NUCLEOTIDE SEQUENCE</scope>
    <source>
        <strain evidence="2">D6</strain>
    </source>
</reference>
<organism evidence="2 3">
    <name type="scientific">Seminavis robusta</name>
    <dbReference type="NCBI Taxonomy" id="568900"/>
    <lineage>
        <taxon>Eukaryota</taxon>
        <taxon>Sar</taxon>
        <taxon>Stramenopiles</taxon>
        <taxon>Ochrophyta</taxon>
        <taxon>Bacillariophyta</taxon>
        <taxon>Bacillariophyceae</taxon>
        <taxon>Bacillariophycidae</taxon>
        <taxon>Naviculales</taxon>
        <taxon>Naviculaceae</taxon>
        <taxon>Seminavis</taxon>
    </lineage>
</organism>
<dbReference type="Gene3D" id="3.10.450.50">
    <property type="match status" value="1"/>
</dbReference>
<feature type="region of interest" description="Disordered" evidence="1">
    <location>
        <begin position="19"/>
        <end position="48"/>
    </location>
</feature>
<accession>A0A9N8EK04</accession>
<evidence type="ECO:0000256" key="1">
    <source>
        <dbReference type="SAM" id="MobiDB-lite"/>
    </source>
</evidence>